<protein>
    <submittedName>
        <fullName evidence="2">Translation initiation factor 2</fullName>
    </submittedName>
</protein>
<comment type="caution">
    <text evidence="2">The sequence shown here is derived from an EMBL/GenBank/DDBJ whole genome shotgun (WGS) entry which is preliminary data.</text>
</comment>
<proteinExistence type="predicted"/>
<evidence type="ECO:0000313" key="3">
    <source>
        <dbReference type="Proteomes" id="UP001245683"/>
    </source>
</evidence>
<dbReference type="InterPro" id="IPR027417">
    <property type="entry name" value="P-loop_NTPase"/>
</dbReference>
<dbReference type="EMBL" id="JAVDZE010000001">
    <property type="protein sequence ID" value="MDV3103715.1"/>
    <property type="molecule type" value="Genomic_DNA"/>
</dbReference>
<dbReference type="Gene3D" id="3.40.50.300">
    <property type="entry name" value="P-loop containing nucleotide triphosphate hydrolases"/>
    <property type="match status" value="1"/>
</dbReference>
<keyword evidence="2" id="KW-0396">Initiation factor</keyword>
<keyword evidence="1" id="KW-1133">Transmembrane helix</keyword>
<reference evidence="2 3" key="1">
    <citation type="submission" date="2023-08" db="EMBL/GenBank/DDBJ databases">
        <title>Draft genome sequence of Thermococcus waiotapuensis WT1T, a thermophilic sulphur-dependent archaeon from order Thermococcales.</title>
        <authorList>
            <person name="Manners S.H."/>
            <person name="Carere C.R."/>
            <person name="Dhami M.K."/>
            <person name="Dobson R.C.J."/>
            <person name="Stott M.B."/>
        </authorList>
    </citation>
    <scope>NUCLEOTIDE SEQUENCE [LARGE SCALE GENOMIC DNA]</scope>
    <source>
        <strain evidence="2 3">WT1</strain>
    </source>
</reference>
<evidence type="ECO:0000256" key="1">
    <source>
        <dbReference type="SAM" id="Phobius"/>
    </source>
</evidence>
<keyword evidence="1" id="KW-0812">Transmembrane</keyword>
<feature type="transmembrane region" description="Helical" evidence="1">
    <location>
        <begin position="67"/>
        <end position="87"/>
    </location>
</feature>
<name>A0AAE4T0Y5_9EURY</name>
<evidence type="ECO:0000313" key="2">
    <source>
        <dbReference type="EMBL" id="MDV3103715.1"/>
    </source>
</evidence>
<gene>
    <name evidence="2" type="ORF">RBI02_04020</name>
</gene>
<keyword evidence="2" id="KW-0648">Protein biosynthesis</keyword>
<keyword evidence="1" id="KW-0472">Membrane</keyword>
<dbReference type="GO" id="GO:0003743">
    <property type="term" value="F:translation initiation factor activity"/>
    <property type="evidence" value="ECO:0007669"/>
    <property type="project" value="UniProtKB-KW"/>
</dbReference>
<dbReference type="Proteomes" id="UP001245683">
    <property type="component" value="Unassembled WGS sequence"/>
</dbReference>
<feature type="transmembrane region" description="Helical" evidence="1">
    <location>
        <begin position="42"/>
        <end position="61"/>
    </location>
</feature>
<organism evidence="2 3">
    <name type="scientific">Thermococcus waiotapuensis</name>
    <dbReference type="NCBI Taxonomy" id="90909"/>
    <lineage>
        <taxon>Archaea</taxon>
        <taxon>Methanobacteriati</taxon>
        <taxon>Methanobacteriota</taxon>
        <taxon>Thermococci</taxon>
        <taxon>Thermococcales</taxon>
        <taxon>Thermococcaceae</taxon>
        <taxon>Thermococcus</taxon>
    </lineage>
</organism>
<feature type="transmembrane region" description="Helical" evidence="1">
    <location>
        <begin position="133"/>
        <end position="153"/>
    </location>
</feature>
<feature type="transmembrane region" description="Helical" evidence="1">
    <location>
        <begin position="108"/>
        <end position="127"/>
    </location>
</feature>
<dbReference type="AlphaFoldDB" id="A0AAE4T0Y5"/>
<keyword evidence="3" id="KW-1185">Reference proteome</keyword>
<accession>A0AAE4T0Y5</accession>
<dbReference type="SUPFAM" id="SSF52540">
    <property type="entry name" value="P-loop containing nucleoside triphosphate hydrolases"/>
    <property type="match status" value="1"/>
</dbReference>
<sequence length="178" mass="19846">MTKKKKKEFKQAEVNIGTAGHVDHGKTTLTKALTGINDRKKFVYNFLTRLVAAEVLVVIFGKYGVEVGVTFGILWLIAMTPIILRIYREEWKTLSKVYSKEKADRVANNLLVSRYIIGIIPMAASLLGRWSDGNLAILGLLGLLFALIAAKLLTDAEYPLSKEEKTNLLRATMEHNAP</sequence>